<reference evidence="2 3" key="1">
    <citation type="submission" date="2021-09" db="EMBL/GenBank/DDBJ databases">
        <title>Genomic insights and catalytic innovation underlie evolution of tropane alkaloids biosynthesis.</title>
        <authorList>
            <person name="Wang Y.-J."/>
            <person name="Tian T."/>
            <person name="Huang J.-P."/>
            <person name="Huang S.-X."/>
        </authorList>
    </citation>
    <scope>NUCLEOTIDE SEQUENCE [LARGE SCALE GENOMIC DNA]</scope>
    <source>
        <strain evidence="2">KIB-2018</strain>
        <tissue evidence="2">Leaf</tissue>
    </source>
</reference>
<name>A0AAV8SVX6_9ROSI</name>
<dbReference type="AlphaFoldDB" id="A0AAV8SVX6"/>
<dbReference type="InterPro" id="IPR025521">
    <property type="entry name" value="Neprosin_propep"/>
</dbReference>
<evidence type="ECO:0000313" key="3">
    <source>
        <dbReference type="Proteomes" id="UP001159364"/>
    </source>
</evidence>
<gene>
    <name evidence="2" type="ORF">K2173_024720</name>
</gene>
<evidence type="ECO:0000313" key="2">
    <source>
        <dbReference type="EMBL" id="KAJ8756173.1"/>
    </source>
</evidence>
<accession>A0AAV8SVX6</accession>
<feature type="domain" description="Neprosin PEP catalytic" evidence="1">
    <location>
        <begin position="129"/>
        <end position="382"/>
    </location>
</feature>
<sequence length="382" mass="42274">MAPQCHRKNIGSCIFFFIAFAQIWSYGLGDGSRISAKKTIKNDGDAIDCVEIYKQPAFTHPLLKNHTIQMKPSSFPSGNGVQATNSSKIFQSWFNKIKCPEGTVPILRTRAFTHRPVSPPIPKRADISEFTPSATYEYAQVSLTGGTYYGACATFNVWVPKVVDPGEVSTAQMWIVSGDGENLNSIEVGWQVQSGSNVTRFFSFWTRDAYRSTGCYNLECPGFIQVNPEYVLGFSLQPTSIYGGDQYEMTVIIHKDNSSGNWWLTFQGQDLGYWPGDLFTSLADSANLITFGGGQVINNQYGGHHTTTEMGSGHYPIEGFGKAAYIGHLQYVDASNVLRIAYPLLPFITKTPCYYITMLKDEVSTEGVHLYFGGPGYSDQCP</sequence>
<evidence type="ECO:0000259" key="1">
    <source>
        <dbReference type="PROSITE" id="PS52045"/>
    </source>
</evidence>
<proteinExistence type="predicted"/>
<dbReference type="Pfam" id="PF03080">
    <property type="entry name" value="Neprosin"/>
    <property type="match status" value="1"/>
</dbReference>
<dbReference type="InterPro" id="IPR004314">
    <property type="entry name" value="Neprosin"/>
</dbReference>
<dbReference type="PANTHER" id="PTHR31589">
    <property type="entry name" value="PROTEIN, PUTATIVE (DUF239)-RELATED-RELATED"/>
    <property type="match status" value="1"/>
</dbReference>
<dbReference type="PANTHER" id="PTHR31589:SF221">
    <property type="entry name" value="LIGASE, PUTATIVE (DUF239)-RELATED"/>
    <property type="match status" value="1"/>
</dbReference>
<dbReference type="Gene3D" id="3.90.1320.10">
    <property type="entry name" value="Outer-capsid protein sigma 3, large lobe"/>
    <property type="match status" value="1"/>
</dbReference>
<dbReference type="Pfam" id="PF14365">
    <property type="entry name" value="Neprosin_AP"/>
    <property type="match status" value="1"/>
</dbReference>
<dbReference type="Proteomes" id="UP001159364">
    <property type="component" value="Linkage Group LG09"/>
</dbReference>
<protein>
    <recommendedName>
        <fullName evidence="1">Neprosin PEP catalytic domain-containing protein</fullName>
    </recommendedName>
</protein>
<keyword evidence="3" id="KW-1185">Reference proteome</keyword>
<dbReference type="EMBL" id="JAIWQS010000009">
    <property type="protein sequence ID" value="KAJ8756173.1"/>
    <property type="molecule type" value="Genomic_DNA"/>
</dbReference>
<organism evidence="2 3">
    <name type="scientific">Erythroxylum novogranatense</name>
    <dbReference type="NCBI Taxonomy" id="1862640"/>
    <lineage>
        <taxon>Eukaryota</taxon>
        <taxon>Viridiplantae</taxon>
        <taxon>Streptophyta</taxon>
        <taxon>Embryophyta</taxon>
        <taxon>Tracheophyta</taxon>
        <taxon>Spermatophyta</taxon>
        <taxon>Magnoliopsida</taxon>
        <taxon>eudicotyledons</taxon>
        <taxon>Gunneridae</taxon>
        <taxon>Pentapetalae</taxon>
        <taxon>rosids</taxon>
        <taxon>fabids</taxon>
        <taxon>Malpighiales</taxon>
        <taxon>Erythroxylaceae</taxon>
        <taxon>Erythroxylum</taxon>
    </lineage>
</organism>
<comment type="caution">
    <text evidence="2">The sequence shown here is derived from an EMBL/GenBank/DDBJ whole genome shotgun (WGS) entry which is preliminary data.</text>
</comment>
<dbReference type="InterPro" id="IPR053168">
    <property type="entry name" value="Glutamic_endopeptidase"/>
</dbReference>
<dbReference type="PROSITE" id="PS52045">
    <property type="entry name" value="NEPROSIN_PEP_CD"/>
    <property type="match status" value="1"/>
</dbReference>